<evidence type="ECO:0000259" key="3">
    <source>
        <dbReference type="Pfam" id="PF05532"/>
    </source>
</evidence>
<gene>
    <name evidence="4" type="ORF">FW784_06265</name>
</gene>
<feature type="compositionally biased region" description="Basic and acidic residues" evidence="2">
    <location>
        <begin position="1"/>
        <end position="37"/>
    </location>
</feature>
<evidence type="ECO:0000256" key="2">
    <source>
        <dbReference type="SAM" id="MobiDB-lite"/>
    </source>
</evidence>
<comment type="similarity">
    <text evidence="1">Belongs to the UPF0337 (CsbD) family.</text>
</comment>
<feature type="domain" description="CsbD-like" evidence="3">
    <location>
        <begin position="3"/>
        <end position="47"/>
    </location>
</feature>
<evidence type="ECO:0000313" key="4">
    <source>
        <dbReference type="EMBL" id="TZF90214.1"/>
    </source>
</evidence>
<evidence type="ECO:0000256" key="1">
    <source>
        <dbReference type="ARBA" id="ARBA00009129"/>
    </source>
</evidence>
<dbReference type="EMBL" id="VTRV01000048">
    <property type="protein sequence ID" value="TZF90214.1"/>
    <property type="molecule type" value="Genomic_DNA"/>
</dbReference>
<dbReference type="InterPro" id="IPR008462">
    <property type="entry name" value="CsbD"/>
</dbReference>
<dbReference type="InterPro" id="IPR036629">
    <property type="entry name" value="YjbJ_sf"/>
</dbReference>
<dbReference type="Gene3D" id="1.10.1470.10">
    <property type="entry name" value="YjbJ"/>
    <property type="match status" value="1"/>
</dbReference>
<feature type="region of interest" description="Disordered" evidence="2">
    <location>
        <begin position="1"/>
        <end position="55"/>
    </location>
</feature>
<dbReference type="OrthoDB" id="6046922at2"/>
<accession>A0A5D8ZC17</accession>
<proteinExistence type="inferred from homology"/>
<protein>
    <submittedName>
        <fullName evidence="4">CsbD family protein</fullName>
    </submittedName>
</protein>
<keyword evidence="5" id="KW-1185">Reference proteome</keyword>
<dbReference type="Pfam" id="PF05532">
    <property type="entry name" value="CsbD"/>
    <property type="match status" value="1"/>
</dbReference>
<organism evidence="4 5">
    <name type="scientific">Cognatilysobacter lacus</name>
    <dbReference type="NCBI Taxonomy" id="1643323"/>
    <lineage>
        <taxon>Bacteria</taxon>
        <taxon>Pseudomonadati</taxon>
        <taxon>Pseudomonadota</taxon>
        <taxon>Gammaproteobacteria</taxon>
        <taxon>Lysobacterales</taxon>
        <taxon>Lysobacteraceae</taxon>
        <taxon>Cognatilysobacter</taxon>
    </lineage>
</organism>
<dbReference type="Proteomes" id="UP000323164">
    <property type="component" value="Unassembled WGS sequence"/>
</dbReference>
<dbReference type="AlphaFoldDB" id="A0A5D8ZC17"/>
<name>A0A5D8ZC17_9GAMM</name>
<comment type="caution">
    <text evidence="4">The sequence shown here is derived from an EMBL/GenBank/DDBJ whole genome shotgun (WGS) entry which is preliminary data.</text>
</comment>
<sequence length="55" mass="6055">MGHEVKGSIKEATGKLTGDRSKQLEGNVEKNVGKVERSVGQAQDDLRSSERDSRR</sequence>
<reference evidence="4 5" key="1">
    <citation type="submission" date="2019-08" db="EMBL/GenBank/DDBJ databases">
        <title>Draft genome sequence of Lysobacter sp. UKS-15.</title>
        <authorList>
            <person name="Im W.-T."/>
        </authorList>
    </citation>
    <scope>NUCLEOTIDE SEQUENCE [LARGE SCALE GENOMIC DNA]</scope>
    <source>
        <strain evidence="4 5">UKS-15</strain>
    </source>
</reference>
<dbReference type="SUPFAM" id="SSF69047">
    <property type="entry name" value="Hypothetical protein YjbJ"/>
    <property type="match status" value="1"/>
</dbReference>
<evidence type="ECO:0000313" key="5">
    <source>
        <dbReference type="Proteomes" id="UP000323164"/>
    </source>
</evidence>
<feature type="compositionally biased region" description="Basic and acidic residues" evidence="2">
    <location>
        <begin position="44"/>
        <end position="55"/>
    </location>
</feature>